<evidence type="ECO:0000313" key="1">
    <source>
        <dbReference type="EMBL" id="KKS71579.1"/>
    </source>
</evidence>
<evidence type="ECO:0000313" key="2">
    <source>
        <dbReference type="Proteomes" id="UP000033867"/>
    </source>
</evidence>
<dbReference type="Proteomes" id="UP000033867">
    <property type="component" value="Unassembled WGS sequence"/>
</dbReference>
<feature type="non-terminal residue" evidence="1">
    <location>
        <position position="1"/>
    </location>
</feature>
<organism evidence="1 2">
    <name type="scientific">Candidatus Magasanikbacteria bacterium GW2011_GWE2_42_7</name>
    <dbReference type="NCBI Taxonomy" id="1619052"/>
    <lineage>
        <taxon>Bacteria</taxon>
        <taxon>Candidatus Magasanikiibacteriota</taxon>
    </lineage>
</organism>
<proteinExistence type="predicted"/>
<dbReference type="EMBL" id="LCEK01000024">
    <property type="protein sequence ID" value="KKS71579.1"/>
    <property type="molecule type" value="Genomic_DNA"/>
</dbReference>
<comment type="caution">
    <text evidence="1">The sequence shown here is derived from an EMBL/GenBank/DDBJ whole genome shotgun (WGS) entry which is preliminary data.</text>
</comment>
<gene>
    <name evidence="1" type="ORF">UV42_C0024G0001</name>
</gene>
<sequence length="64" mass="7406">KKLPIVTEVVMNIHCRAFASTGQGIFSIPILSKQNPLWAERVAARIYLFFWLCTLRKVLSLFRL</sequence>
<protein>
    <submittedName>
        <fullName evidence="1">Uncharacterized protein</fullName>
    </submittedName>
</protein>
<dbReference type="AlphaFoldDB" id="A0A0G1BEF6"/>
<accession>A0A0G1BEF6</accession>
<reference evidence="1 2" key="1">
    <citation type="journal article" date="2015" name="Nature">
        <title>rRNA introns, odd ribosomes, and small enigmatic genomes across a large radiation of phyla.</title>
        <authorList>
            <person name="Brown C.T."/>
            <person name="Hug L.A."/>
            <person name="Thomas B.C."/>
            <person name="Sharon I."/>
            <person name="Castelle C.J."/>
            <person name="Singh A."/>
            <person name="Wilkins M.J."/>
            <person name="Williams K.H."/>
            <person name="Banfield J.F."/>
        </authorList>
    </citation>
    <scope>NUCLEOTIDE SEQUENCE [LARGE SCALE GENOMIC DNA]</scope>
</reference>
<name>A0A0G1BEF6_9BACT</name>